<name>A0AAV0C304_9ASTE</name>
<dbReference type="InterPro" id="IPR019141">
    <property type="entry name" value="DUF2045"/>
</dbReference>
<evidence type="ECO:0000313" key="2">
    <source>
        <dbReference type="EMBL" id="CAH9065457.1"/>
    </source>
</evidence>
<evidence type="ECO:0000313" key="3">
    <source>
        <dbReference type="Proteomes" id="UP001152523"/>
    </source>
</evidence>
<keyword evidence="1" id="KW-0812">Transmembrane</keyword>
<dbReference type="AlphaFoldDB" id="A0AAV0C304"/>
<evidence type="ECO:0008006" key="4">
    <source>
        <dbReference type="Google" id="ProtNLM"/>
    </source>
</evidence>
<dbReference type="Proteomes" id="UP001152523">
    <property type="component" value="Unassembled WGS sequence"/>
</dbReference>
<keyword evidence="1" id="KW-1133">Transmembrane helix</keyword>
<accession>A0AAV0C304</accession>
<reference evidence="2" key="1">
    <citation type="submission" date="2022-07" db="EMBL/GenBank/DDBJ databases">
        <authorList>
            <person name="Macas J."/>
            <person name="Novak P."/>
            <person name="Neumann P."/>
        </authorList>
    </citation>
    <scope>NUCLEOTIDE SEQUENCE</scope>
</reference>
<keyword evidence="3" id="KW-1185">Reference proteome</keyword>
<dbReference type="PANTHER" id="PTHR21477">
    <property type="entry name" value="ZGC:172139"/>
    <property type="match status" value="1"/>
</dbReference>
<dbReference type="EMBL" id="CAMAPF010000012">
    <property type="protein sequence ID" value="CAH9065457.1"/>
    <property type="molecule type" value="Genomic_DNA"/>
</dbReference>
<dbReference type="PANTHER" id="PTHR21477:SF12">
    <property type="entry name" value="PROTEIN PHLOEM PROTEIN 2-LIKE A10"/>
    <property type="match status" value="1"/>
</dbReference>
<proteinExistence type="predicted"/>
<organism evidence="2 3">
    <name type="scientific">Cuscuta epithymum</name>
    <dbReference type="NCBI Taxonomy" id="186058"/>
    <lineage>
        <taxon>Eukaryota</taxon>
        <taxon>Viridiplantae</taxon>
        <taxon>Streptophyta</taxon>
        <taxon>Embryophyta</taxon>
        <taxon>Tracheophyta</taxon>
        <taxon>Spermatophyta</taxon>
        <taxon>Magnoliopsida</taxon>
        <taxon>eudicotyledons</taxon>
        <taxon>Gunneridae</taxon>
        <taxon>Pentapetalae</taxon>
        <taxon>asterids</taxon>
        <taxon>lamiids</taxon>
        <taxon>Solanales</taxon>
        <taxon>Convolvulaceae</taxon>
        <taxon>Cuscuteae</taxon>
        <taxon>Cuscuta</taxon>
        <taxon>Cuscuta subgen. Cuscuta</taxon>
    </lineage>
</organism>
<comment type="caution">
    <text evidence="2">The sequence shown here is derived from an EMBL/GenBank/DDBJ whole genome shotgun (WGS) entry which is preliminary data.</text>
</comment>
<gene>
    <name evidence="2" type="ORF">CEPIT_LOCUS2269</name>
</gene>
<evidence type="ECO:0000256" key="1">
    <source>
        <dbReference type="SAM" id="Phobius"/>
    </source>
</evidence>
<sequence length="362" mass="40177">MGFELVKKRMMLTPKRKWLIALGVVGASSYGAYRVYNLRKTRRIMKLLGALSSMCEMMSESAEAVSIISKDLKGFLLSDSDEIPNSLKQLSKIARSEEFSKSLCRLSESVTYGVLRGYNSHEKSTEIEEAKSSTFLDKLMDKLISSSGTGFVSAVVGSFAKNLVTEVYSHTQSHSSSLPGWVDVVCEDRFKIVIAECIKTFVSTAVTIYLDKTMHINFYDDLFSGMTNPKHKSEVRDAIVSLCNGAVETLVKTSHQVTDKQSKGLWLSNVSSTLAVPRNRRFVLDVTGRVTFGTVRSIVEFVMWKMSESLKASVNVVKQEVFQRGIDGMRYICAKSSVILAICCALVLHVIGSTHTLLRAQI</sequence>
<feature type="transmembrane region" description="Helical" evidence="1">
    <location>
        <begin position="338"/>
        <end position="358"/>
    </location>
</feature>
<keyword evidence="1" id="KW-0472">Membrane</keyword>
<protein>
    <recommendedName>
        <fullName evidence="4">Protein PHLOEM PROTEIN 2-LIKE A10</fullName>
    </recommendedName>
</protein>